<dbReference type="CDD" id="cd00130">
    <property type="entry name" value="PAS"/>
    <property type="match status" value="2"/>
</dbReference>
<dbReference type="InterPro" id="IPR003594">
    <property type="entry name" value="HATPase_dom"/>
</dbReference>
<evidence type="ECO:0000259" key="8">
    <source>
        <dbReference type="PROSITE" id="PS50112"/>
    </source>
</evidence>
<dbReference type="PROSITE" id="PS50109">
    <property type="entry name" value="HIS_KIN"/>
    <property type="match status" value="1"/>
</dbReference>
<keyword evidence="3 4" id="KW-0597">Phosphoprotein</keyword>
<dbReference type="GO" id="GO:0000155">
    <property type="term" value="F:phosphorelay sensor kinase activity"/>
    <property type="evidence" value="ECO:0007669"/>
    <property type="project" value="InterPro"/>
</dbReference>
<evidence type="ECO:0000313" key="11">
    <source>
        <dbReference type="Proteomes" id="UP000325255"/>
    </source>
</evidence>
<evidence type="ECO:0000256" key="3">
    <source>
        <dbReference type="ARBA" id="ARBA00022553"/>
    </source>
</evidence>
<dbReference type="AlphaFoldDB" id="A0A5M6INI5"/>
<dbReference type="Gene3D" id="3.40.50.2300">
    <property type="match status" value="1"/>
</dbReference>
<feature type="domain" description="PAC" evidence="9">
    <location>
        <begin position="579"/>
        <end position="632"/>
    </location>
</feature>
<dbReference type="InterPro" id="IPR001789">
    <property type="entry name" value="Sig_transdc_resp-reg_receiver"/>
</dbReference>
<evidence type="ECO:0000256" key="4">
    <source>
        <dbReference type="PROSITE-ProRule" id="PRU00169"/>
    </source>
</evidence>
<organism evidence="10 11">
    <name type="scientific">Rhodovastum atsumiense</name>
    <dbReference type="NCBI Taxonomy" id="504468"/>
    <lineage>
        <taxon>Bacteria</taxon>
        <taxon>Pseudomonadati</taxon>
        <taxon>Pseudomonadota</taxon>
        <taxon>Alphaproteobacteria</taxon>
        <taxon>Acetobacterales</taxon>
        <taxon>Acetobacteraceae</taxon>
        <taxon>Rhodovastum</taxon>
    </lineage>
</organism>
<dbReference type="SUPFAM" id="SSF52172">
    <property type="entry name" value="CheY-like"/>
    <property type="match status" value="1"/>
</dbReference>
<reference evidence="10 11" key="1">
    <citation type="submission" date="2019-09" db="EMBL/GenBank/DDBJ databases">
        <title>Genome sequence of Rhodovastum atsumiense, a diverse member of the Acetobacteraceae family of non-sulfur purple photosynthetic bacteria.</title>
        <authorList>
            <person name="Meyer T."/>
            <person name="Kyndt J."/>
        </authorList>
    </citation>
    <scope>NUCLEOTIDE SEQUENCE [LARGE SCALE GENOMIC DNA]</scope>
    <source>
        <strain evidence="10 11">DSM 21279</strain>
    </source>
</reference>
<dbReference type="InterPro" id="IPR036097">
    <property type="entry name" value="HisK_dim/P_sf"/>
</dbReference>
<dbReference type="EC" id="2.7.13.3" evidence="2"/>
<name>A0A5M6INI5_9PROT</name>
<dbReference type="SMART" id="SM00387">
    <property type="entry name" value="HATPase_c"/>
    <property type="match status" value="1"/>
</dbReference>
<dbReference type="InterPro" id="IPR035965">
    <property type="entry name" value="PAS-like_dom_sf"/>
</dbReference>
<dbReference type="EMBL" id="VWPK01000043">
    <property type="protein sequence ID" value="KAA5609820.1"/>
    <property type="molecule type" value="Genomic_DNA"/>
</dbReference>
<dbReference type="PANTHER" id="PTHR43065">
    <property type="entry name" value="SENSOR HISTIDINE KINASE"/>
    <property type="match status" value="1"/>
</dbReference>
<feature type="domain" description="PAC" evidence="9">
    <location>
        <begin position="707"/>
        <end position="759"/>
    </location>
</feature>
<feature type="modified residue" description="4-aspartylphosphate" evidence="4">
    <location>
        <position position="1093"/>
    </location>
</feature>
<sequence length="1171" mass="124655">MSRWLMRGAAPSLRARLFQLVAAAMLPLMLLVAGVVSANYRADRERAGQQAQAMARGIALAVEGELRARIAAMGVLAASPHLAAGDLTAFRAQAEAVRAHDDPGANILLLRADGQQVMNLAEPPGAPLPARSDTENLRRVVATGRPTVSDVFIGAVSHRPVIAIDVPVRGADGSIALVLAMNPSLGAFEEAIRRQHLPSGWVSAVLDRKGVLVARMPNPERFLGRSATQDFLRTLFGRDEGVMEAVTLEGIPVLTTWSRPGPSGWGVSVGVPQSQLYAPLWRALGITLALSALALLAALALASLIAARIAGPIHALAGLAAAEGAAGTDTPSFGLREADATAASLLAALRERGEAEAARVQRDAELREAQRVAHIGSWHWDAATDATTGSDELLRIYGLDPAAECMPNFRDQRGWLYPLESWERINEAVQRTLATGIGYELDVEAFRGGTPIWITTRCEAVQDLAGRVTALRGTVQDITRHKRAEDALRESEAASLESRVQLEAALGAMTDAVYISDAAGNLIHLNDAFATFLRFRSKDECARTFDAYPALVEAFLENGEPLPPEQWAVPRALRGETAVGAVCRLRRRDTGETWVGSYNLTPIRDQNGTIVGSVVTARDITEQLRADQALVENEARLRDLLETVNLGTFAMINVEDGVICFWSKGCERLYGWTVAEAVGRAMPELLQTDFPAPRHEAMAVLQRDGEWVDDLRQVTRDGRHLTVAIRAALRRGPDGHPREILVAMTDVTAQRQAEAEIAVLNRHLEERVHAEVAARVNAQARAAHAQHMQALGQIAGGVAHEFNNLLQAVQGGARLIEKRAADPAGVRKFAGVVLKSSERGAVITERLLSFARRSSFRPERIEPAAMLDALRDVLAHTLGGQVATRIELQPVLPAVTADRADLQTALINLATNARDAMPEGGTLTLAATADRVEAETSRPAALRPGRYVRFAVSDEGIGMDAETLARASEPFFTTKPVGSGTGLGLSMAKGFAEQSGGGLAIESAPGCGTTVTLWLPVAEGDGGTAERRRVLRESPAAGRLAARILLVDDEEMVRETLAGGLEDAGLCVLLAQSGAEALALLDAGEPVDVLVTDLSMPGMDGTSLIRHAQERRPDLPAVILTGFVDAAGPTTAGDGPGRPSAVLHKPIAAARLAECLDDLLTADGTGRGSNA</sequence>
<gene>
    <name evidence="10" type="ORF">F1189_22275</name>
</gene>
<feature type="domain" description="PAS" evidence="8">
    <location>
        <begin position="633"/>
        <end position="689"/>
    </location>
</feature>
<evidence type="ECO:0000256" key="2">
    <source>
        <dbReference type="ARBA" id="ARBA00012438"/>
    </source>
</evidence>
<evidence type="ECO:0000259" key="9">
    <source>
        <dbReference type="PROSITE" id="PS50113"/>
    </source>
</evidence>
<dbReference type="PANTHER" id="PTHR43065:SF42">
    <property type="entry name" value="TWO-COMPONENT SENSOR PPRA"/>
    <property type="match status" value="1"/>
</dbReference>
<dbReference type="Gene3D" id="3.30.565.10">
    <property type="entry name" value="Histidine kinase-like ATPase, C-terminal domain"/>
    <property type="match status" value="1"/>
</dbReference>
<dbReference type="InterPro" id="IPR004358">
    <property type="entry name" value="Sig_transdc_His_kin-like_C"/>
</dbReference>
<dbReference type="Pfam" id="PF00072">
    <property type="entry name" value="Response_reg"/>
    <property type="match status" value="1"/>
</dbReference>
<dbReference type="SMART" id="SM00448">
    <property type="entry name" value="REC"/>
    <property type="match status" value="1"/>
</dbReference>
<dbReference type="NCBIfam" id="TIGR00229">
    <property type="entry name" value="sensory_box"/>
    <property type="match status" value="1"/>
</dbReference>
<evidence type="ECO:0000259" key="6">
    <source>
        <dbReference type="PROSITE" id="PS50109"/>
    </source>
</evidence>
<evidence type="ECO:0000256" key="5">
    <source>
        <dbReference type="SAM" id="Phobius"/>
    </source>
</evidence>
<dbReference type="SMART" id="SM00086">
    <property type="entry name" value="PAC"/>
    <property type="match status" value="3"/>
</dbReference>
<feature type="domain" description="PAC" evidence="9">
    <location>
        <begin position="437"/>
        <end position="490"/>
    </location>
</feature>
<comment type="catalytic activity">
    <reaction evidence="1">
        <text>ATP + protein L-histidine = ADP + protein N-phospho-L-histidine.</text>
        <dbReference type="EC" id="2.7.13.3"/>
    </reaction>
</comment>
<dbReference type="SMART" id="SM00091">
    <property type="entry name" value="PAS"/>
    <property type="match status" value="2"/>
</dbReference>
<dbReference type="InterPro" id="IPR011006">
    <property type="entry name" value="CheY-like_superfamily"/>
</dbReference>
<evidence type="ECO:0000259" key="7">
    <source>
        <dbReference type="PROSITE" id="PS50110"/>
    </source>
</evidence>
<keyword evidence="11" id="KW-1185">Reference proteome</keyword>
<dbReference type="RefSeq" id="WP_150043086.1">
    <property type="nucleotide sequence ID" value="NZ_OW485601.1"/>
</dbReference>
<dbReference type="InterPro" id="IPR003661">
    <property type="entry name" value="HisK_dim/P_dom"/>
</dbReference>
<feature type="transmembrane region" description="Helical" evidence="5">
    <location>
        <begin position="280"/>
        <end position="306"/>
    </location>
</feature>
<dbReference type="PROSITE" id="PS50112">
    <property type="entry name" value="PAS"/>
    <property type="match status" value="1"/>
</dbReference>
<keyword evidence="5" id="KW-0812">Transmembrane</keyword>
<accession>A0A5M6INI5</accession>
<comment type="caution">
    <text evidence="10">The sequence shown here is derived from an EMBL/GenBank/DDBJ whole genome shotgun (WGS) entry which is preliminary data.</text>
</comment>
<dbReference type="PRINTS" id="PR00344">
    <property type="entry name" value="BCTRLSENSOR"/>
</dbReference>
<dbReference type="Pfam" id="PF08448">
    <property type="entry name" value="PAS_4"/>
    <property type="match status" value="2"/>
</dbReference>
<evidence type="ECO:0000313" key="10">
    <source>
        <dbReference type="EMBL" id="KAA5609820.1"/>
    </source>
</evidence>
<dbReference type="Gene3D" id="2.10.70.100">
    <property type="match status" value="1"/>
</dbReference>
<dbReference type="InterPro" id="IPR001610">
    <property type="entry name" value="PAC"/>
</dbReference>
<dbReference type="InterPro" id="IPR013656">
    <property type="entry name" value="PAS_4"/>
</dbReference>
<dbReference type="OrthoDB" id="9796100at2"/>
<evidence type="ECO:0000256" key="1">
    <source>
        <dbReference type="ARBA" id="ARBA00000085"/>
    </source>
</evidence>
<dbReference type="InterPro" id="IPR005467">
    <property type="entry name" value="His_kinase_dom"/>
</dbReference>
<dbReference type="CDD" id="cd18774">
    <property type="entry name" value="PDC2_HK_sensor"/>
    <property type="match status" value="1"/>
</dbReference>
<dbReference type="SUPFAM" id="SSF55785">
    <property type="entry name" value="PYP-like sensor domain (PAS domain)"/>
    <property type="match status" value="3"/>
</dbReference>
<dbReference type="InterPro" id="IPR000014">
    <property type="entry name" value="PAS"/>
</dbReference>
<dbReference type="Proteomes" id="UP000325255">
    <property type="component" value="Unassembled WGS sequence"/>
</dbReference>
<keyword evidence="5" id="KW-0472">Membrane</keyword>
<keyword evidence="5" id="KW-1133">Transmembrane helix</keyword>
<proteinExistence type="predicted"/>
<dbReference type="PROSITE" id="PS50110">
    <property type="entry name" value="RESPONSE_REGULATORY"/>
    <property type="match status" value="1"/>
</dbReference>
<dbReference type="Gene3D" id="1.10.287.130">
    <property type="match status" value="1"/>
</dbReference>
<dbReference type="InterPro" id="IPR036890">
    <property type="entry name" value="HATPase_C_sf"/>
</dbReference>
<dbReference type="SMART" id="SM00388">
    <property type="entry name" value="HisKA"/>
    <property type="match status" value="1"/>
</dbReference>
<dbReference type="Pfam" id="PF02518">
    <property type="entry name" value="HATPase_c"/>
    <property type="match status" value="1"/>
</dbReference>
<dbReference type="SUPFAM" id="SSF55874">
    <property type="entry name" value="ATPase domain of HSP90 chaperone/DNA topoisomerase II/histidine kinase"/>
    <property type="match status" value="1"/>
</dbReference>
<feature type="domain" description="Histidine kinase" evidence="6">
    <location>
        <begin position="797"/>
        <end position="1019"/>
    </location>
</feature>
<dbReference type="InterPro" id="IPR000700">
    <property type="entry name" value="PAS-assoc_C"/>
</dbReference>
<protein>
    <recommendedName>
        <fullName evidence="2">histidine kinase</fullName>
        <ecNumber evidence="2">2.7.13.3</ecNumber>
    </recommendedName>
</protein>
<dbReference type="Gene3D" id="3.30.450.20">
    <property type="entry name" value="PAS domain"/>
    <property type="match status" value="4"/>
</dbReference>
<dbReference type="SUPFAM" id="SSF47384">
    <property type="entry name" value="Homodimeric domain of signal transducing histidine kinase"/>
    <property type="match status" value="1"/>
</dbReference>
<dbReference type="PROSITE" id="PS50113">
    <property type="entry name" value="PAC"/>
    <property type="match status" value="3"/>
</dbReference>
<feature type="domain" description="Response regulatory" evidence="7">
    <location>
        <begin position="1043"/>
        <end position="1160"/>
    </location>
</feature>